<evidence type="ECO:0000313" key="1">
    <source>
        <dbReference type="EMBL" id="KZT10872.1"/>
    </source>
</evidence>
<dbReference type="RefSeq" id="XP_040768612.1">
    <property type="nucleotide sequence ID" value="XM_040912036.1"/>
</dbReference>
<dbReference type="GeneID" id="63829064"/>
<sequence length="58" mass="6216">MSPLPTNGAFHVIGPPFLHGRSAVELPMIQTAALAAGAFWFDGTASEAYAVLDWDNRE</sequence>
<accession>A0A165GVE4</accession>
<gene>
    <name evidence="1" type="ORF">LAESUDRAFT_755524</name>
</gene>
<dbReference type="Proteomes" id="UP000076871">
    <property type="component" value="Unassembled WGS sequence"/>
</dbReference>
<evidence type="ECO:0000313" key="2">
    <source>
        <dbReference type="Proteomes" id="UP000076871"/>
    </source>
</evidence>
<name>A0A165GVE4_9APHY</name>
<dbReference type="AlphaFoldDB" id="A0A165GVE4"/>
<dbReference type="InParanoid" id="A0A165GVE4"/>
<reference evidence="1 2" key="1">
    <citation type="journal article" date="2016" name="Mol. Biol. Evol.">
        <title>Comparative Genomics of Early-Diverging Mushroom-Forming Fungi Provides Insights into the Origins of Lignocellulose Decay Capabilities.</title>
        <authorList>
            <person name="Nagy L.G."/>
            <person name="Riley R."/>
            <person name="Tritt A."/>
            <person name="Adam C."/>
            <person name="Daum C."/>
            <person name="Floudas D."/>
            <person name="Sun H."/>
            <person name="Yadav J.S."/>
            <person name="Pangilinan J."/>
            <person name="Larsson K.H."/>
            <person name="Matsuura K."/>
            <person name="Barry K."/>
            <person name="Labutti K."/>
            <person name="Kuo R."/>
            <person name="Ohm R.A."/>
            <person name="Bhattacharya S.S."/>
            <person name="Shirouzu T."/>
            <person name="Yoshinaga Y."/>
            <person name="Martin F.M."/>
            <person name="Grigoriev I.V."/>
            <person name="Hibbett D.S."/>
        </authorList>
    </citation>
    <scope>NUCLEOTIDE SEQUENCE [LARGE SCALE GENOMIC DNA]</scope>
    <source>
        <strain evidence="1 2">93-53</strain>
    </source>
</reference>
<keyword evidence="2" id="KW-1185">Reference proteome</keyword>
<dbReference type="EMBL" id="KV427608">
    <property type="protein sequence ID" value="KZT10872.1"/>
    <property type="molecule type" value="Genomic_DNA"/>
</dbReference>
<organism evidence="1 2">
    <name type="scientific">Laetiporus sulphureus 93-53</name>
    <dbReference type="NCBI Taxonomy" id="1314785"/>
    <lineage>
        <taxon>Eukaryota</taxon>
        <taxon>Fungi</taxon>
        <taxon>Dikarya</taxon>
        <taxon>Basidiomycota</taxon>
        <taxon>Agaricomycotina</taxon>
        <taxon>Agaricomycetes</taxon>
        <taxon>Polyporales</taxon>
        <taxon>Laetiporus</taxon>
    </lineage>
</organism>
<proteinExistence type="predicted"/>
<protein>
    <submittedName>
        <fullName evidence="1">Uncharacterized protein</fullName>
    </submittedName>
</protein>